<evidence type="ECO:0000313" key="2">
    <source>
        <dbReference type="EMBL" id="GAI99763.1"/>
    </source>
</evidence>
<comment type="caution">
    <text evidence="2">The sequence shown here is derived from an EMBL/GenBank/DDBJ whole genome shotgun (WGS) entry which is preliminary data.</text>
</comment>
<dbReference type="EMBL" id="BARW01022470">
    <property type="protein sequence ID" value="GAI99763.1"/>
    <property type="molecule type" value="Genomic_DNA"/>
</dbReference>
<dbReference type="InterPro" id="IPR015943">
    <property type="entry name" value="WD40/YVTN_repeat-like_dom_sf"/>
</dbReference>
<dbReference type="Gene3D" id="2.130.10.10">
    <property type="entry name" value="YVTN repeat-like/Quinoprotein amine dehydrogenase"/>
    <property type="match status" value="1"/>
</dbReference>
<protein>
    <submittedName>
        <fullName evidence="2">Uncharacterized protein</fullName>
    </submittedName>
</protein>
<evidence type="ECO:0000256" key="1">
    <source>
        <dbReference type="SAM" id="MobiDB-lite"/>
    </source>
</evidence>
<sequence>ELFLVGDKVAVGGQPFYGDPDHPVADPTVTEKVLHASAGERDIIWLNSTKLRCYAPIETKLLSNSVFEREYPGRHIIPSWGKLDTPEKPLWDYDCEGSVALALGRNAVVVARTSEIVALNLQDGRVLWSQPVPSPPGSLGPGCGPRRSGDSHS</sequence>
<dbReference type="InterPro" id="IPR011047">
    <property type="entry name" value="Quinoprotein_ADH-like_sf"/>
</dbReference>
<name>X1T3G3_9ZZZZ</name>
<proteinExistence type="predicted"/>
<accession>X1T3G3</accession>
<feature type="non-terminal residue" evidence="2">
    <location>
        <position position="1"/>
    </location>
</feature>
<gene>
    <name evidence="2" type="ORF">S12H4_37494</name>
</gene>
<feature type="region of interest" description="Disordered" evidence="1">
    <location>
        <begin position="130"/>
        <end position="153"/>
    </location>
</feature>
<reference evidence="2" key="1">
    <citation type="journal article" date="2014" name="Front. Microbiol.">
        <title>High frequency of phylogenetically diverse reductive dehalogenase-homologous genes in deep subseafloor sedimentary metagenomes.</title>
        <authorList>
            <person name="Kawai M."/>
            <person name="Futagami T."/>
            <person name="Toyoda A."/>
            <person name="Takaki Y."/>
            <person name="Nishi S."/>
            <person name="Hori S."/>
            <person name="Arai W."/>
            <person name="Tsubouchi T."/>
            <person name="Morono Y."/>
            <person name="Uchiyama I."/>
            <person name="Ito T."/>
            <person name="Fujiyama A."/>
            <person name="Inagaki F."/>
            <person name="Takami H."/>
        </authorList>
    </citation>
    <scope>NUCLEOTIDE SEQUENCE</scope>
    <source>
        <strain evidence="2">Expedition CK06-06</strain>
    </source>
</reference>
<dbReference type="AlphaFoldDB" id="X1T3G3"/>
<organism evidence="2">
    <name type="scientific">marine sediment metagenome</name>
    <dbReference type="NCBI Taxonomy" id="412755"/>
    <lineage>
        <taxon>unclassified sequences</taxon>
        <taxon>metagenomes</taxon>
        <taxon>ecological metagenomes</taxon>
    </lineage>
</organism>
<dbReference type="SUPFAM" id="SSF50998">
    <property type="entry name" value="Quinoprotein alcohol dehydrogenase-like"/>
    <property type="match status" value="1"/>
</dbReference>